<proteinExistence type="predicted"/>
<reference evidence="1" key="1">
    <citation type="submission" date="2020-08" db="EMBL/GenBank/DDBJ databases">
        <title>Novel species isolated from subtropical streams in China.</title>
        <authorList>
            <person name="Lu H."/>
        </authorList>
    </citation>
    <scope>NUCLEOTIDE SEQUENCE</scope>
    <source>
        <strain evidence="1">KACC 12607</strain>
    </source>
</reference>
<dbReference type="AlphaFoldDB" id="A0A923HPA8"/>
<protein>
    <submittedName>
        <fullName evidence="1">Uncharacterized protein</fullName>
    </submittedName>
</protein>
<accession>A0A923HPA8</accession>
<dbReference type="Proteomes" id="UP000634011">
    <property type="component" value="Unassembled WGS sequence"/>
</dbReference>
<dbReference type="RefSeq" id="WP_186913170.1">
    <property type="nucleotide sequence ID" value="NZ_JACOFV010000013.1"/>
</dbReference>
<dbReference type="EMBL" id="JACOFV010000013">
    <property type="protein sequence ID" value="MBC3863226.1"/>
    <property type="molecule type" value="Genomic_DNA"/>
</dbReference>
<evidence type="ECO:0000313" key="2">
    <source>
        <dbReference type="Proteomes" id="UP000634011"/>
    </source>
</evidence>
<evidence type="ECO:0000313" key="1">
    <source>
        <dbReference type="EMBL" id="MBC3863226.1"/>
    </source>
</evidence>
<name>A0A923HPA8_9BURK</name>
<sequence>MHKIIFTGFHHSLNEQTAREFLEHIHASPILDMKIISDGNAEHPYLIAELAIDDMQAFNLTTRIKNYWYDTHLVSACGLWEKS</sequence>
<comment type="caution">
    <text evidence="1">The sequence shown here is derived from an EMBL/GenBank/DDBJ whole genome shotgun (WGS) entry which is preliminary data.</text>
</comment>
<gene>
    <name evidence="1" type="ORF">H8K32_14055</name>
</gene>
<organism evidence="1 2">
    <name type="scientific">Undibacterium jejuense</name>
    <dbReference type="NCBI Taxonomy" id="1344949"/>
    <lineage>
        <taxon>Bacteria</taxon>
        <taxon>Pseudomonadati</taxon>
        <taxon>Pseudomonadota</taxon>
        <taxon>Betaproteobacteria</taxon>
        <taxon>Burkholderiales</taxon>
        <taxon>Oxalobacteraceae</taxon>
        <taxon>Undibacterium</taxon>
    </lineage>
</organism>
<keyword evidence="2" id="KW-1185">Reference proteome</keyword>